<evidence type="ECO:0000256" key="1">
    <source>
        <dbReference type="ARBA" id="ARBA00022691"/>
    </source>
</evidence>
<dbReference type="RefSeq" id="WP_114608691.1">
    <property type="nucleotide sequence ID" value="NZ_JABVZQ010000002.1"/>
</dbReference>
<feature type="domain" description="S-adenosyl-l-methionine hydroxide adenosyltransferase C-terminal" evidence="4">
    <location>
        <begin position="181"/>
        <end position="264"/>
    </location>
</feature>
<dbReference type="PANTHER" id="PTHR35092:SF1">
    <property type="entry name" value="CHLORINASE MJ1651"/>
    <property type="match status" value="1"/>
</dbReference>
<keyword evidence="6" id="KW-1185">Reference proteome</keyword>
<dbReference type="InterPro" id="IPR046470">
    <property type="entry name" value="SAM_HAT_C"/>
</dbReference>
<dbReference type="SUPFAM" id="SSF102522">
    <property type="entry name" value="Bacterial fluorinating enzyme, N-terminal domain"/>
    <property type="match status" value="1"/>
</dbReference>
<dbReference type="Gene3D" id="2.40.30.90">
    <property type="entry name" value="Bacterial fluorinating enzyme like"/>
    <property type="match status" value="1"/>
</dbReference>
<evidence type="ECO:0000259" key="4">
    <source>
        <dbReference type="Pfam" id="PF20257"/>
    </source>
</evidence>
<comment type="similarity">
    <text evidence="2">Belongs to the SAM hydrolase / SAM-dependent halogenase family.</text>
</comment>
<feature type="domain" description="S-adenosyl-l-methionine hydroxide adenosyltransferase N-terminal" evidence="3">
    <location>
        <begin position="9"/>
        <end position="154"/>
    </location>
</feature>
<dbReference type="Gene3D" id="3.40.50.10790">
    <property type="entry name" value="S-adenosyl-l-methionine hydroxide adenosyltransferase, N-terminal"/>
    <property type="match status" value="1"/>
</dbReference>
<evidence type="ECO:0000259" key="3">
    <source>
        <dbReference type="Pfam" id="PF01887"/>
    </source>
</evidence>
<dbReference type="InterPro" id="IPR023228">
    <property type="entry name" value="SAM_OH_AdoTrfase_N_sf"/>
</dbReference>
<protein>
    <submittedName>
        <fullName evidence="5">SAM-dependent chlorinase/fluorinase</fullName>
    </submittedName>
</protein>
<dbReference type="InterPro" id="IPR023227">
    <property type="entry name" value="SAM_OH_AdoTrfase_C_sf"/>
</dbReference>
<comment type="caution">
    <text evidence="5">The sequence shown here is derived from an EMBL/GenBank/DDBJ whole genome shotgun (WGS) entry which is preliminary data.</text>
</comment>
<dbReference type="SUPFAM" id="SSF101852">
    <property type="entry name" value="Bacterial fluorinating enzyme, C-terminal domain"/>
    <property type="match status" value="1"/>
</dbReference>
<name>A0ABR9XNX1_9CHLB</name>
<dbReference type="Proteomes" id="UP000619838">
    <property type="component" value="Unassembled WGS sequence"/>
</dbReference>
<evidence type="ECO:0000313" key="5">
    <source>
        <dbReference type="EMBL" id="MBF0635567.1"/>
    </source>
</evidence>
<dbReference type="PANTHER" id="PTHR35092">
    <property type="entry name" value="CHLORINASE MJ1651"/>
    <property type="match status" value="1"/>
</dbReference>
<keyword evidence="1" id="KW-0949">S-adenosyl-L-methionine</keyword>
<gene>
    <name evidence="5" type="ORF">INT08_00030</name>
</gene>
<reference evidence="5 6" key="1">
    <citation type="journal article" date="2020" name="Microorganisms">
        <title>Simultaneous Genome Sequencing of Prosthecochloris ethylica and Desulfuromonas acetoxidans within a Syntrophic Mixture Reveals Unique Pili and Protein Interactions.</title>
        <authorList>
            <person name="Kyndt J.A."/>
            <person name="Van Beeumen J.J."/>
            <person name="Meyer T.E."/>
        </authorList>
    </citation>
    <scope>NUCLEOTIDE SEQUENCE [LARGE SCALE GENOMIC DNA]</scope>
    <source>
        <strain evidence="5 6">N3</strain>
    </source>
</reference>
<dbReference type="EMBL" id="JADGII010000001">
    <property type="protein sequence ID" value="MBF0635567.1"/>
    <property type="molecule type" value="Genomic_DNA"/>
</dbReference>
<dbReference type="Pfam" id="PF20257">
    <property type="entry name" value="SAM_HAT_C"/>
    <property type="match status" value="1"/>
</dbReference>
<dbReference type="InterPro" id="IPR002747">
    <property type="entry name" value="SAM_OH_AdoTrfase"/>
</dbReference>
<dbReference type="PIRSF" id="PIRSF006779">
    <property type="entry name" value="UCP006779"/>
    <property type="match status" value="1"/>
</dbReference>
<organism evidence="5 6">
    <name type="scientific">Prosthecochloris ethylica</name>
    <dbReference type="NCBI Taxonomy" id="2743976"/>
    <lineage>
        <taxon>Bacteria</taxon>
        <taxon>Pseudomonadati</taxon>
        <taxon>Chlorobiota</taxon>
        <taxon>Chlorobiia</taxon>
        <taxon>Chlorobiales</taxon>
        <taxon>Chlorobiaceae</taxon>
        <taxon>Prosthecochloris</taxon>
    </lineage>
</organism>
<sequence>MHLPSPPVIALLTDFGLRDPYVGIMKGVIASISPQANVIDITHAVIPQNIRHGALLLAASSPWFAEGTIFVAVVDPGVGSSRRPIALETDRGTFIAPDNGVLSIVMRQHAPVSCHHITNPEVMLPSPGATFHGRDIFSPAAAHLAAGRTIGELGPKIDPGSCTRTGFPEPHIGRQGSHIRGEVLYSDIYGNLVTSIECSLIEGHPEQWQVEAGTQVLQNIRRTYSDVAEGEPLAYCGSSGYLEIAVRNGSAAAQLDLDAGDAVTLLRREGGMNSPGH</sequence>
<evidence type="ECO:0000256" key="2">
    <source>
        <dbReference type="ARBA" id="ARBA00024035"/>
    </source>
</evidence>
<accession>A0ABR9XNX1</accession>
<proteinExistence type="inferred from homology"/>
<evidence type="ECO:0000313" key="6">
    <source>
        <dbReference type="Proteomes" id="UP000619838"/>
    </source>
</evidence>
<dbReference type="InterPro" id="IPR046469">
    <property type="entry name" value="SAM_HAT_N"/>
</dbReference>
<dbReference type="Pfam" id="PF01887">
    <property type="entry name" value="SAM_HAT_N"/>
    <property type="match status" value="1"/>
</dbReference>